<evidence type="ECO:0000313" key="1">
    <source>
        <dbReference type="EMBL" id="OAE27356.1"/>
    </source>
</evidence>
<gene>
    <name evidence="1" type="ORF">AXG93_441s1170</name>
</gene>
<reference evidence="1" key="1">
    <citation type="submission" date="2016-03" db="EMBL/GenBank/DDBJ databases">
        <title>Mechanisms controlling the formation of the plant cell surface in tip-growing cells are functionally conserved among land plants.</title>
        <authorList>
            <person name="Honkanen S."/>
            <person name="Jones V.A."/>
            <person name="Morieri G."/>
            <person name="Champion C."/>
            <person name="Hetherington A.J."/>
            <person name="Kelly S."/>
            <person name="Saint-Marcoux D."/>
            <person name="Proust H."/>
            <person name="Prescott H."/>
            <person name="Dolan L."/>
        </authorList>
    </citation>
    <scope>NUCLEOTIDE SEQUENCE [LARGE SCALE GENOMIC DNA]</scope>
    <source>
        <tissue evidence="1">Whole gametophyte</tissue>
    </source>
</reference>
<dbReference type="Proteomes" id="UP000077202">
    <property type="component" value="Unassembled WGS sequence"/>
</dbReference>
<organism evidence="1 2">
    <name type="scientific">Marchantia polymorpha subsp. ruderalis</name>
    <dbReference type="NCBI Taxonomy" id="1480154"/>
    <lineage>
        <taxon>Eukaryota</taxon>
        <taxon>Viridiplantae</taxon>
        <taxon>Streptophyta</taxon>
        <taxon>Embryophyta</taxon>
        <taxon>Marchantiophyta</taxon>
        <taxon>Marchantiopsida</taxon>
        <taxon>Marchantiidae</taxon>
        <taxon>Marchantiales</taxon>
        <taxon>Marchantiaceae</taxon>
        <taxon>Marchantia</taxon>
    </lineage>
</organism>
<comment type="caution">
    <text evidence="1">The sequence shown here is derived from an EMBL/GenBank/DDBJ whole genome shotgun (WGS) entry which is preliminary data.</text>
</comment>
<dbReference type="EMBL" id="LVLJ01001919">
    <property type="protein sequence ID" value="OAE27356.1"/>
    <property type="molecule type" value="Genomic_DNA"/>
</dbReference>
<evidence type="ECO:0000313" key="2">
    <source>
        <dbReference type="Proteomes" id="UP000077202"/>
    </source>
</evidence>
<keyword evidence="2" id="KW-1185">Reference proteome</keyword>
<sequence>MNRCAVQFNHVRFSMPEDGRAGLGDTARARRKSDVVTMPNGVNHSGARMPALVNAKHIDAIEPSIRDSRFAHARHMLSDWNSCRRVNLSPRESYTGTLLSDVRSMRCPESSLFLHGPLPDAQFDARVLRESSLLNNIVEARLAPSTHSDEIPTGGIQELFFFVGDKSVEPSGIENE</sequence>
<dbReference type="AlphaFoldDB" id="A0A176W575"/>
<protein>
    <submittedName>
        <fullName evidence="1">Uncharacterized protein</fullName>
    </submittedName>
</protein>
<name>A0A176W575_MARPO</name>
<accession>A0A176W575</accession>
<proteinExistence type="predicted"/>